<accession>A0A4R5P546</accession>
<evidence type="ECO:0000256" key="1">
    <source>
        <dbReference type="SAM" id="Phobius"/>
    </source>
</evidence>
<dbReference type="EMBL" id="PECC01000028">
    <property type="protein sequence ID" value="TDZ49415.1"/>
    <property type="molecule type" value="Genomic_DNA"/>
</dbReference>
<gene>
    <name evidence="3" type="ORF">CCUG63697_03951</name>
    <name evidence="2" type="ORF">EJ571_24335</name>
</gene>
<dbReference type="Proteomes" id="UP000295165">
    <property type="component" value="Unassembled WGS sequence"/>
</dbReference>
<protein>
    <submittedName>
        <fullName evidence="2">Uncharacterized protein</fullName>
    </submittedName>
</protein>
<dbReference type="AlphaFoldDB" id="A0A4R5P546"/>
<reference evidence="2" key="1">
    <citation type="submission" date="2018-12" db="EMBL/GenBank/DDBJ databases">
        <authorList>
            <person name="Behra P.R.K."/>
            <person name="Das S."/>
            <person name="Pettersson B.M.F."/>
            <person name="Shirreff L."/>
            <person name="Ducote T."/>
            <person name="Jacobsson K.-G."/>
            <person name="Ennis D.G."/>
            <person name="Kirsebom L.A."/>
        </authorList>
    </citation>
    <scope>NUCLEOTIDE SEQUENCE</scope>
    <source>
        <strain evidence="2">DSM 45524</strain>
    </source>
</reference>
<keyword evidence="1" id="KW-1133">Transmembrane helix</keyword>
<evidence type="ECO:0000313" key="4">
    <source>
        <dbReference type="Proteomes" id="UP000295165"/>
    </source>
</evidence>
<keyword evidence="1" id="KW-0812">Transmembrane</keyword>
<evidence type="ECO:0000313" key="2">
    <source>
        <dbReference type="EMBL" id="TDH18236.1"/>
    </source>
</evidence>
<dbReference type="EMBL" id="RXLR01000022">
    <property type="protein sequence ID" value="TDH18236.1"/>
    <property type="molecule type" value="Genomic_DNA"/>
</dbReference>
<evidence type="ECO:0000313" key="3">
    <source>
        <dbReference type="EMBL" id="TDZ49415.1"/>
    </source>
</evidence>
<comment type="caution">
    <text evidence="2">The sequence shown here is derived from an EMBL/GenBank/DDBJ whole genome shotgun (WGS) entry which is preliminary data.</text>
</comment>
<sequence length="51" mass="5728">MEPGFQIYESHKAEAASPIEHTNDLFMALIIAALFISLGIAKFGPFWLINY</sequence>
<reference evidence="4 5" key="2">
    <citation type="journal article" date="2019" name="Sci. Rep.">
        <title>Extended insight into the Mycobacterium chelonae-abscessus complex through whole genome sequencing of Mycobacterium salmoniphilum outbreak and Mycobacterium salmoniphilum-like strains.</title>
        <authorList>
            <person name="Behra P.R.K."/>
            <person name="Das S."/>
            <person name="Pettersson B.M.F."/>
            <person name="Shirreff L."/>
            <person name="DuCote T."/>
            <person name="Jacobsson K.G."/>
            <person name="Ennis D.G."/>
            <person name="Kirsebom L.A."/>
        </authorList>
    </citation>
    <scope>NUCLEOTIDE SEQUENCE [LARGE SCALE GENOMIC DNA]</scope>
    <source>
        <strain evidence="3 4">CCUG 63697</strain>
        <strain evidence="2 5">DSM 45524</strain>
    </source>
</reference>
<name>A0A4R5P546_9MYCO</name>
<organism evidence="2 5">
    <name type="scientific">Mycobacteroides franklinii</name>
    <dbReference type="NCBI Taxonomy" id="948102"/>
    <lineage>
        <taxon>Bacteria</taxon>
        <taxon>Bacillati</taxon>
        <taxon>Actinomycetota</taxon>
        <taxon>Actinomycetes</taxon>
        <taxon>Mycobacteriales</taxon>
        <taxon>Mycobacteriaceae</taxon>
        <taxon>Mycobacteroides</taxon>
    </lineage>
</organism>
<dbReference type="Proteomes" id="UP000295627">
    <property type="component" value="Unassembled WGS sequence"/>
</dbReference>
<feature type="transmembrane region" description="Helical" evidence="1">
    <location>
        <begin position="25"/>
        <end position="49"/>
    </location>
</feature>
<evidence type="ECO:0000313" key="5">
    <source>
        <dbReference type="Proteomes" id="UP000295627"/>
    </source>
</evidence>
<dbReference type="RefSeq" id="WP_109558316.1">
    <property type="nucleotide sequence ID" value="NZ_MAFQ01000007.1"/>
</dbReference>
<proteinExistence type="predicted"/>
<keyword evidence="1" id="KW-0472">Membrane</keyword>
<keyword evidence="4" id="KW-1185">Reference proteome</keyword>